<evidence type="ECO:0008006" key="4">
    <source>
        <dbReference type="Google" id="ProtNLM"/>
    </source>
</evidence>
<keyword evidence="2" id="KW-0472">Membrane</keyword>
<dbReference type="InterPro" id="IPR025498">
    <property type="entry name" value="DUF4389"/>
</dbReference>
<evidence type="ECO:0000313" key="3">
    <source>
        <dbReference type="EMBL" id="SVA37793.1"/>
    </source>
</evidence>
<organism evidence="3">
    <name type="scientific">marine metagenome</name>
    <dbReference type="NCBI Taxonomy" id="408172"/>
    <lineage>
        <taxon>unclassified sequences</taxon>
        <taxon>metagenomes</taxon>
        <taxon>ecological metagenomes</taxon>
    </lineage>
</organism>
<evidence type="ECO:0000256" key="2">
    <source>
        <dbReference type="SAM" id="Phobius"/>
    </source>
</evidence>
<feature type="compositionally biased region" description="Polar residues" evidence="1">
    <location>
        <begin position="10"/>
        <end position="20"/>
    </location>
</feature>
<feature type="non-terminal residue" evidence="3">
    <location>
        <position position="1"/>
    </location>
</feature>
<keyword evidence="2" id="KW-0812">Transmembrane</keyword>
<dbReference type="EMBL" id="UINC01008396">
    <property type="protein sequence ID" value="SVA37793.1"/>
    <property type="molecule type" value="Genomic_DNA"/>
</dbReference>
<feature type="transmembrane region" description="Helical" evidence="2">
    <location>
        <begin position="31"/>
        <end position="64"/>
    </location>
</feature>
<sequence length="116" mass="13220">VSDEFESLDQTEGQHTQKNTTLQDNLKSRTIWLRLFFVLAFIAVYSISRIIIAAVIISQFFFVLITGQKNERLNGLGQGLATYTYHIILYLTFNTEVRPYPFEMDWPNGPPGEGGS</sequence>
<gene>
    <name evidence="3" type="ORF">METZ01_LOCUS90647</name>
</gene>
<evidence type="ECO:0000256" key="1">
    <source>
        <dbReference type="SAM" id="MobiDB-lite"/>
    </source>
</evidence>
<protein>
    <recommendedName>
        <fullName evidence="4">DUF4389 domain-containing protein</fullName>
    </recommendedName>
</protein>
<keyword evidence="2" id="KW-1133">Transmembrane helix</keyword>
<dbReference type="AlphaFoldDB" id="A0A381VEG9"/>
<dbReference type="Pfam" id="PF14333">
    <property type="entry name" value="DUF4389"/>
    <property type="match status" value="1"/>
</dbReference>
<name>A0A381VEG9_9ZZZZ</name>
<accession>A0A381VEG9</accession>
<feature type="region of interest" description="Disordered" evidence="1">
    <location>
        <begin position="1"/>
        <end position="20"/>
    </location>
</feature>
<proteinExistence type="predicted"/>
<reference evidence="3" key="1">
    <citation type="submission" date="2018-05" db="EMBL/GenBank/DDBJ databases">
        <authorList>
            <person name="Lanie J.A."/>
            <person name="Ng W.-L."/>
            <person name="Kazmierczak K.M."/>
            <person name="Andrzejewski T.M."/>
            <person name="Davidsen T.M."/>
            <person name="Wayne K.J."/>
            <person name="Tettelin H."/>
            <person name="Glass J.I."/>
            <person name="Rusch D."/>
            <person name="Podicherti R."/>
            <person name="Tsui H.-C.T."/>
            <person name="Winkler M.E."/>
        </authorList>
    </citation>
    <scope>NUCLEOTIDE SEQUENCE</scope>
</reference>